<dbReference type="PANTHER" id="PTHR34144:SF7">
    <property type="entry name" value="EXPORT PROTEIN (CAP59), PUTATIVE (AFU_ORTHOLOGUE AFUA_7G05020)-RELATED"/>
    <property type="match status" value="1"/>
</dbReference>
<keyword evidence="3" id="KW-1185">Reference proteome</keyword>
<gene>
    <name evidence="2" type="ORF">EURHEDRAFT_460994</name>
</gene>
<evidence type="ECO:0000313" key="2">
    <source>
        <dbReference type="EMBL" id="EYE93027.1"/>
    </source>
</evidence>
<evidence type="ECO:0000256" key="1">
    <source>
        <dbReference type="SAM" id="Phobius"/>
    </source>
</evidence>
<keyword evidence="1" id="KW-0472">Membrane</keyword>
<keyword evidence="1" id="KW-1133">Transmembrane helix</keyword>
<evidence type="ECO:0008006" key="4">
    <source>
        <dbReference type="Google" id="ProtNLM"/>
    </source>
</evidence>
<dbReference type="Proteomes" id="UP000019804">
    <property type="component" value="Unassembled WGS sequence"/>
</dbReference>
<dbReference type="AlphaFoldDB" id="A0A017S7X2"/>
<feature type="transmembrane region" description="Helical" evidence="1">
    <location>
        <begin position="21"/>
        <end position="41"/>
    </location>
</feature>
<dbReference type="Pfam" id="PF11735">
    <property type="entry name" value="CAP59_mtransfer"/>
    <property type="match status" value="1"/>
</dbReference>
<sequence>MIVDTLYKPRPRRTRRPRLPRLLHGLISLFLIWSVIETYSLSNHFARIDSTTQYQDRSQDHAIPPSARIFIASIHWNDEEVLRSHWNNAILDLVKALGSDRVFLSIYESGSYDNTKGAIRELDADLEDLGVPRKVVLSDVTHEDDMQVPDREKGEGWIDTDEGERELRRIPYLARLRNQSLQPLQELARDGVVFDSVLFLNDVVFTPGDVLELLDTNGGDYAAACSLDFSSPPSYYDTFALRDSQGHGHVTHSWPYFRSSTSRRAMKVLAPVPVSSCWNGMVAMPTLPFYEHLRFRGISDSLAQSHLEGSECCLIHADNPLALHRETFLNPRVRVGYHGAAYDAVHPVNEWLSPWQIFTGLWANRVLRWTTTDAFKEWRVRSRVRRWEESDGYGENTEPGEFCLINEMHVLKPWGWAHA</sequence>
<organism evidence="2 3">
    <name type="scientific">Aspergillus ruber (strain CBS 135680)</name>
    <dbReference type="NCBI Taxonomy" id="1388766"/>
    <lineage>
        <taxon>Eukaryota</taxon>
        <taxon>Fungi</taxon>
        <taxon>Dikarya</taxon>
        <taxon>Ascomycota</taxon>
        <taxon>Pezizomycotina</taxon>
        <taxon>Eurotiomycetes</taxon>
        <taxon>Eurotiomycetidae</taxon>
        <taxon>Eurotiales</taxon>
        <taxon>Aspergillaceae</taxon>
        <taxon>Aspergillus</taxon>
        <taxon>Aspergillus subgen. Aspergillus</taxon>
    </lineage>
</organism>
<name>A0A017S7X2_ASPRC</name>
<dbReference type="STRING" id="1388766.A0A017S7X2"/>
<dbReference type="InterPro" id="IPR021047">
    <property type="entry name" value="Mannosyltransferase_CMT1"/>
</dbReference>
<dbReference type="EMBL" id="KK088433">
    <property type="protein sequence ID" value="EYE93027.1"/>
    <property type="molecule type" value="Genomic_DNA"/>
</dbReference>
<dbReference type="OrthoDB" id="262547at2759"/>
<keyword evidence="1" id="KW-0812">Transmembrane</keyword>
<accession>A0A017S7X2</accession>
<evidence type="ECO:0000313" key="3">
    <source>
        <dbReference type="Proteomes" id="UP000019804"/>
    </source>
</evidence>
<proteinExistence type="predicted"/>
<dbReference type="GeneID" id="63699816"/>
<dbReference type="RefSeq" id="XP_040636715.1">
    <property type="nucleotide sequence ID" value="XM_040784692.1"/>
</dbReference>
<protein>
    <recommendedName>
        <fullName evidence="4">Cryptococcal mannosyltransferase 1-domain-containing protein</fullName>
    </recommendedName>
</protein>
<dbReference type="PANTHER" id="PTHR34144">
    <property type="entry name" value="CHROMOSOME 8, WHOLE GENOME SHOTGUN SEQUENCE"/>
    <property type="match status" value="1"/>
</dbReference>
<reference evidence="3" key="1">
    <citation type="journal article" date="2014" name="Nat. Commun.">
        <title>Genomic adaptations of the halophilic Dead Sea filamentous fungus Eurotium rubrum.</title>
        <authorList>
            <person name="Kis-Papo T."/>
            <person name="Weig A.R."/>
            <person name="Riley R."/>
            <person name="Persoh D."/>
            <person name="Salamov A."/>
            <person name="Sun H."/>
            <person name="Lipzen A."/>
            <person name="Wasser S.P."/>
            <person name="Rambold G."/>
            <person name="Grigoriev I.V."/>
            <person name="Nevo E."/>
        </authorList>
    </citation>
    <scope>NUCLEOTIDE SEQUENCE [LARGE SCALE GENOMIC DNA]</scope>
    <source>
        <strain evidence="3">CBS 135680</strain>
    </source>
</reference>
<dbReference type="HOGENOM" id="CLU_040564_1_0_1"/>